<feature type="compositionally biased region" description="Low complexity" evidence="1">
    <location>
        <begin position="711"/>
        <end position="730"/>
    </location>
</feature>
<feature type="compositionally biased region" description="Basic residues" evidence="1">
    <location>
        <begin position="650"/>
        <end position="664"/>
    </location>
</feature>
<keyword evidence="3" id="KW-1185">Reference proteome</keyword>
<dbReference type="EMBL" id="CAXLJM020000170">
    <property type="protein sequence ID" value="CAL8148462.1"/>
    <property type="molecule type" value="Genomic_DNA"/>
</dbReference>
<sequence>MRMLCKILQSVKFAPFIGIWHAILKKIFYGGFVFTMSKWSSRSITTSFFLLIVLSSARGQAKNSEFKHELPEGVELVDPKSLGLSDDDLSKFLGNVKVLGGGQIGDTKTQILSVGFDGDENINFNDFDIPGLTDKNASSTLPEKDKEIADIAFKKFKEFFQDPKKAKQYDDGNNNKLPFSPNKNQNHAKHRLQVPQKHGQQQFHQNPQPQYHIPMIHKPYTTPRNEIRIPQQHQVHQPPHLNHRPQHQQVQQPPPHTNHQSPPQTNHQPPPQTHRQRQQHGQLNPPQIHRPQTQHPPPPPPNRQYVTPFTQSQNQQQAYHSQIKSQPTNLEFGARIPVSPNSQSRPQQLPQPTQQQQQYQHHQQTQEQYQFHRQLEQQHRLTINHQQHSVQHPPQQQPPVSHSPPQQQPPVSHSPPQQHYQPQPPPLSRTQPQPNFNVQPQIQHQQQQTPQEQGRVVRNQLLQVSSKKQNLDEPEFQPPPPYPSPTNHVPAHSHHQNKVQPPPRTAPPATSHVYIQHGAKPQSSTIQHTPFHPGFQPPTRFAKDFTPLPPLITTSRPRIEVTPSMPLIPLSTNENAIKDPTRTMQLRQYQRERAQASNTHQSRVVLPQPPTPTAPTTTPISITTSYPETERVQPQFSSSSYQPGSQQSNTHHHQQQRPFNHRHNNNNAINENEVFNNPSFKFNAQQQQHQLHLLQQQQQNSPPHHHHNHHQQQQQHQYHQQSQPQTQQPPAFYSQEHNRPPRQGPPPPNFQFHVQHDLGRPPRFHMHPDPKTLLNTIRRKRGYRRLSNLFRMFRWDRH</sequence>
<feature type="compositionally biased region" description="Low complexity" evidence="1">
    <location>
        <begin position="439"/>
        <end position="453"/>
    </location>
</feature>
<feature type="region of interest" description="Disordered" evidence="1">
    <location>
        <begin position="590"/>
        <end position="771"/>
    </location>
</feature>
<accession>A0ABP1S9N0</accession>
<organism evidence="2 3">
    <name type="scientific">Orchesella dallaii</name>
    <dbReference type="NCBI Taxonomy" id="48710"/>
    <lineage>
        <taxon>Eukaryota</taxon>
        <taxon>Metazoa</taxon>
        <taxon>Ecdysozoa</taxon>
        <taxon>Arthropoda</taxon>
        <taxon>Hexapoda</taxon>
        <taxon>Collembola</taxon>
        <taxon>Entomobryomorpha</taxon>
        <taxon>Entomobryoidea</taxon>
        <taxon>Orchesellidae</taxon>
        <taxon>Orchesellinae</taxon>
        <taxon>Orchesella</taxon>
    </lineage>
</organism>
<feature type="compositionally biased region" description="Low complexity" evidence="1">
    <location>
        <begin position="385"/>
        <end position="421"/>
    </location>
</feature>
<feature type="compositionally biased region" description="Low complexity" evidence="1">
    <location>
        <begin position="685"/>
        <end position="702"/>
    </location>
</feature>
<feature type="region of interest" description="Disordered" evidence="1">
    <location>
        <begin position="385"/>
        <end position="454"/>
    </location>
</feature>
<feature type="compositionally biased region" description="Low complexity" evidence="1">
    <location>
        <begin position="665"/>
        <end position="678"/>
    </location>
</feature>
<comment type="caution">
    <text evidence="2">The sequence shown here is derived from an EMBL/GenBank/DDBJ whole genome shotgun (WGS) entry which is preliminary data.</text>
</comment>
<proteinExistence type="predicted"/>
<feature type="compositionally biased region" description="Polar residues" evidence="1">
    <location>
        <begin position="171"/>
        <end position="185"/>
    </location>
</feature>
<protein>
    <submittedName>
        <fullName evidence="2">Uncharacterized protein</fullName>
    </submittedName>
</protein>
<dbReference type="Proteomes" id="UP001642540">
    <property type="component" value="Unassembled WGS sequence"/>
</dbReference>
<feature type="compositionally biased region" description="Low complexity" evidence="1">
    <location>
        <begin position="342"/>
        <end position="369"/>
    </location>
</feature>
<feature type="compositionally biased region" description="Basic and acidic residues" evidence="1">
    <location>
        <begin position="754"/>
        <end position="770"/>
    </location>
</feature>
<feature type="compositionally biased region" description="Polar residues" evidence="1">
    <location>
        <begin position="428"/>
        <end position="438"/>
    </location>
</feature>
<feature type="compositionally biased region" description="Low complexity" evidence="1">
    <location>
        <begin position="614"/>
        <end position="648"/>
    </location>
</feature>
<feature type="compositionally biased region" description="Low complexity" evidence="1">
    <location>
        <begin position="247"/>
        <end position="267"/>
    </location>
</feature>
<feature type="compositionally biased region" description="Low complexity" evidence="1">
    <location>
        <begin position="193"/>
        <end position="212"/>
    </location>
</feature>
<feature type="region of interest" description="Disordered" evidence="1">
    <location>
        <begin position="233"/>
        <end position="369"/>
    </location>
</feature>
<gene>
    <name evidence="2" type="ORF">ODALV1_LOCUS31431</name>
</gene>
<reference evidence="2 3" key="1">
    <citation type="submission" date="2024-08" db="EMBL/GenBank/DDBJ databases">
        <authorList>
            <person name="Cucini C."/>
            <person name="Frati F."/>
        </authorList>
    </citation>
    <scope>NUCLEOTIDE SEQUENCE [LARGE SCALE GENOMIC DNA]</scope>
</reference>
<name>A0ABP1S9N0_9HEXA</name>
<feature type="compositionally biased region" description="Low complexity" evidence="1">
    <location>
        <begin position="311"/>
        <end position="322"/>
    </location>
</feature>
<evidence type="ECO:0000313" key="2">
    <source>
        <dbReference type="EMBL" id="CAL8148462.1"/>
    </source>
</evidence>
<evidence type="ECO:0000313" key="3">
    <source>
        <dbReference type="Proteomes" id="UP001642540"/>
    </source>
</evidence>
<feature type="region of interest" description="Disordered" evidence="1">
    <location>
        <begin position="467"/>
        <end position="543"/>
    </location>
</feature>
<feature type="region of interest" description="Disordered" evidence="1">
    <location>
        <begin position="164"/>
        <end position="216"/>
    </location>
</feature>
<evidence type="ECO:0000256" key="1">
    <source>
        <dbReference type="SAM" id="MobiDB-lite"/>
    </source>
</evidence>